<keyword evidence="1" id="KW-0597">Phosphoprotein</keyword>
<dbReference type="InterPro" id="IPR011006">
    <property type="entry name" value="CheY-like_superfamily"/>
</dbReference>
<name>A0A4U0NHS9_9SPHI</name>
<dbReference type="InterPro" id="IPR001789">
    <property type="entry name" value="Sig_transdc_resp-reg_receiver"/>
</dbReference>
<evidence type="ECO:0000313" key="3">
    <source>
        <dbReference type="EMBL" id="TJZ53775.1"/>
    </source>
</evidence>
<evidence type="ECO:0000256" key="1">
    <source>
        <dbReference type="PROSITE-ProRule" id="PRU00169"/>
    </source>
</evidence>
<dbReference type="OrthoDB" id="701461at2"/>
<dbReference type="GO" id="GO:0000160">
    <property type="term" value="P:phosphorelay signal transduction system"/>
    <property type="evidence" value="ECO:0007669"/>
    <property type="project" value="InterPro"/>
</dbReference>
<protein>
    <submittedName>
        <fullName evidence="3">Response regulator</fullName>
    </submittedName>
</protein>
<feature type="domain" description="Response regulatory" evidence="2">
    <location>
        <begin position="5"/>
        <end position="119"/>
    </location>
</feature>
<proteinExistence type="predicted"/>
<dbReference type="AlphaFoldDB" id="A0A4U0NHS9"/>
<feature type="modified residue" description="4-aspartylphosphate" evidence="1">
    <location>
        <position position="58"/>
    </location>
</feature>
<gene>
    <name evidence="3" type="ORF">FAZ15_17270</name>
</gene>
<dbReference type="PROSITE" id="PS50110">
    <property type="entry name" value="RESPONSE_REGULATORY"/>
    <property type="match status" value="1"/>
</dbReference>
<keyword evidence="4" id="KW-1185">Reference proteome</keyword>
<dbReference type="RefSeq" id="WP_136902565.1">
    <property type="nucleotide sequence ID" value="NZ_SUME01000007.1"/>
</dbReference>
<sequence length="254" mass="28682">MICYLAIVVDDEPYAASNLAHKLDLTGKVQVVEKFDAALDAIDYLDATEQRIHFVFCDIVMEGMRGTDAVRLFRERADCVILYTGKPQYSMDGESHLADAKLPKSVTQAELNETIENLINPRNPTAPVRIPTYINIKAIPSTKEDIDHTDRDIRIAIADLVYVERAGNYVHFSALNQQGQIVLTGRLKTSIAALYREYESTNLFLYVNASQLVHVKFIIDHLKDGVTVPGWVFSISAKGRPYYRRYLKRKGLDG</sequence>
<comment type="caution">
    <text evidence="3">The sequence shown here is derived from an EMBL/GenBank/DDBJ whole genome shotgun (WGS) entry which is preliminary data.</text>
</comment>
<dbReference type="Proteomes" id="UP000306808">
    <property type="component" value="Unassembled WGS sequence"/>
</dbReference>
<accession>A0A4U0NHS9</accession>
<organism evidence="3 4">
    <name type="scientific">Sphingobacterium olei</name>
    <dbReference type="NCBI Taxonomy" id="2571155"/>
    <lineage>
        <taxon>Bacteria</taxon>
        <taxon>Pseudomonadati</taxon>
        <taxon>Bacteroidota</taxon>
        <taxon>Sphingobacteriia</taxon>
        <taxon>Sphingobacteriales</taxon>
        <taxon>Sphingobacteriaceae</taxon>
        <taxon>Sphingobacterium</taxon>
    </lineage>
</organism>
<evidence type="ECO:0000259" key="2">
    <source>
        <dbReference type="PROSITE" id="PS50110"/>
    </source>
</evidence>
<dbReference type="Gene3D" id="3.40.50.2300">
    <property type="match status" value="1"/>
</dbReference>
<dbReference type="EMBL" id="SUME01000007">
    <property type="protein sequence ID" value="TJZ53775.1"/>
    <property type="molecule type" value="Genomic_DNA"/>
</dbReference>
<evidence type="ECO:0000313" key="4">
    <source>
        <dbReference type="Proteomes" id="UP000306808"/>
    </source>
</evidence>
<dbReference type="SMART" id="SM00448">
    <property type="entry name" value="REC"/>
    <property type="match status" value="1"/>
</dbReference>
<reference evidence="3 4" key="1">
    <citation type="submission" date="2019-04" db="EMBL/GenBank/DDBJ databases">
        <title>Sphingobacterium olei sp. nov., isolated from oil-contaminated soil.</title>
        <authorList>
            <person name="Liu B."/>
        </authorList>
    </citation>
    <scope>NUCLEOTIDE SEQUENCE [LARGE SCALE GENOMIC DNA]</scope>
    <source>
        <strain evidence="3 4">HAL-9</strain>
    </source>
</reference>
<dbReference type="Pfam" id="PF00072">
    <property type="entry name" value="Response_reg"/>
    <property type="match status" value="1"/>
</dbReference>
<dbReference type="SUPFAM" id="SSF52172">
    <property type="entry name" value="CheY-like"/>
    <property type="match status" value="1"/>
</dbReference>